<evidence type="ECO:0000256" key="1">
    <source>
        <dbReference type="SAM" id="Phobius"/>
    </source>
</evidence>
<reference evidence="2" key="1">
    <citation type="submission" date="2014-05" db="EMBL/GenBank/DDBJ databases">
        <authorList>
            <person name="Chronopoulou M."/>
        </authorList>
    </citation>
    <scope>NUCLEOTIDE SEQUENCE</scope>
    <source>
        <tissue evidence="2">Whole organism</tissue>
    </source>
</reference>
<dbReference type="AlphaFoldDB" id="A0A0K2SZN2"/>
<organism evidence="2">
    <name type="scientific">Lepeophtheirus salmonis</name>
    <name type="common">Salmon louse</name>
    <name type="synonym">Caligus salmonis</name>
    <dbReference type="NCBI Taxonomy" id="72036"/>
    <lineage>
        <taxon>Eukaryota</taxon>
        <taxon>Metazoa</taxon>
        <taxon>Ecdysozoa</taxon>
        <taxon>Arthropoda</taxon>
        <taxon>Crustacea</taxon>
        <taxon>Multicrustacea</taxon>
        <taxon>Hexanauplia</taxon>
        <taxon>Copepoda</taxon>
        <taxon>Siphonostomatoida</taxon>
        <taxon>Caligidae</taxon>
        <taxon>Lepeophtheirus</taxon>
    </lineage>
</organism>
<name>A0A0K2SZN2_LEPSM</name>
<keyword evidence="1" id="KW-1133">Transmembrane helix</keyword>
<keyword evidence="1" id="KW-0812">Transmembrane</keyword>
<keyword evidence="1" id="KW-0472">Membrane</keyword>
<protein>
    <submittedName>
        <fullName evidence="2">Uncharacterized protein</fullName>
    </submittedName>
</protein>
<feature type="transmembrane region" description="Helical" evidence="1">
    <location>
        <begin position="26"/>
        <end position="44"/>
    </location>
</feature>
<evidence type="ECO:0000313" key="2">
    <source>
        <dbReference type="EMBL" id="CDW19000.1"/>
    </source>
</evidence>
<sequence length="45" mass="4964">MISTGITPMPILHSTTRSTRANTYNSVINTVLLFAFHTMAITLLL</sequence>
<accession>A0A0K2SZN2</accession>
<proteinExistence type="predicted"/>
<dbReference type="EMBL" id="HACA01001639">
    <property type="protein sequence ID" value="CDW19000.1"/>
    <property type="molecule type" value="Transcribed_RNA"/>
</dbReference>